<dbReference type="GO" id="GO:0005886">
    <property type="term" value="C:plasma membrane"/>
    <property type="evidence" value="ECO:0007669"/>
    <property type="project" value="UniProtKB-ARBA"/>
</dbReference>
<evidence type="ECO:0000256" key="4">
    <source>
        <dbReference type="ARBA" id="ARBA00022692"/>
    </source>
</evidence>
<evidence type="ECO:0000256" key="5">
    <source>
        <dbReference type="ARBA" id="ARBA00022737"/>
    </source>
</evidence>
<protein>
    <recommendedName>
        <fullName evidence="11">ABC transporter domain-containing protein</fullName>
    </recommendedName>
</protein>
<evidence type="ECO:0000259" key="11">
    <source>
        <dbReference type="PROSITE" id="PS50893"/>
    </source>
</evidence>
<feature type="transmembrane region" description="Helical" evidence="10">
    <location>
        <begin position="610"/>
        <end position="633"/>
    </location>
</feature>
<name>A0AAW1W5Q9_RUBAR</name>
<feature type="transmembrane region" description="Helical" evidence="10">
    <location>
        <begin position="763"/>
        <end position="790"/>
    </location>
</feature>
<evidence type="ECO:0000256" key="9">
    <source>
        <dbReference type="ARBA" id="ARBA00023136"/>
    </source>
</evidence>
<proteinExistence type="inferred from homology"/>
<dbReference type="InterPro" id="IPR034001">
    <property type="entry name" value="ABCG_PDR_1"/>
</dbReference>
<feature type="transmembrane region" description="Helical" evidence="10">
    <location>
        <begin position="571"/>
        <end position="590"/>
    </location>
</feature>
<dbReference type="Pfam" id="PF08370">
    <property type="entry name" value="PDR_assoc"/>
    <property type="match status" value="1"/>
</dbReference>
<dbReference type="InterPro" id="IPR003593">
    <property type="entry name" value="AAA+_ATPase"/>
</dbReference>
<feature type="transmembrane region" description="Helical" evidence="10">
    <location>
        <begin position="539"/>
        <end position="559"/>
    </location>
</feature>
<dbReference type="Pfam" id="PF01061">
    <property type="entry name" value="ABC2_membrane"/>
    <property type="match status" value="2"/>
</dbReference>
<evidence type="ECO:0000313" key="12">
    <source>
        <dbReference type="EMBL" id="KAK9920064.1"/>
    </source>
</evidence>
<feature type="domain" description="ABC transporter" evidence="11">
    <location>
        <begin position="172"/>
        <end position="444"/>
    </location>
</feature>
<dbReference type="FunFam" id="3.40.50.300:FF:000157">
    <property type="entry name" value="ABC transporter G family member 34"/>
    <property type="match status" value="1"/>
</dbReference>
<dbReference type="InterPro" id="IPR013525">
    <property type="entry name" value="ABC2_TM"/>
</dbReference>
<reference evidence="12 13" key="1">
    <citation type="journal article" date="2023" name="G3 (Bethesda)">
        <title>A chromosome-length genome assembly and annotation of blackberry (Rubus argutus, cv. 'Hillquist').</title>
        <authorList>
            <person name="Bruna T."/>
            <person name="Aryal R."/>
            <person name="Dudchenko O."/>
            <person name="Sargent D.J."/>
            <person name="Mead D."/>
            <person name="Buti M."/>
            <person name="Cavallini A."/>
            <person name="Hytonen T."/>
            <person name="Andres J."/>
            <person name="Pham M."/>
            <person name="Weisz D."/>
            <person name="Mascagni F."/>
            <person name="Usai G."/>
            <person name="Natali L."/>
            <person name="Bassil N."/>
            <person name="Fernandez G.E."/>
            <person name="Lomsadze A."/>
            <person name="Armour M."/>
            <person name="Olukolu B."/>
            <person name="Poorten T."/>
            <person name="Britton C."/>
            <person name="Davik J."/>
            <person name="Ashrafi H."/>
            <person name="Aiden E.L."/>
            <person name="Borodovsky M."/>
            <person name="Worthington M."/>
        </authorList>
    </citation>
    <scope>NUCLEOTIDE SEQUENCE [LARGE SCALE GENOMIC DNA]</scope>
    <source>
        <strain evidence="12">PI 553951</strain>
    </source>
</reference>
<dbReference type="PANTHER" id="PTHR19241">
    <property type="entry name" value="ATP-BINDING CASSETTE TRANSPORTER"/>
    <property type="match status" value="1"/>
</dbReference>
<dbReference type="GO" id="GO:0016887">
    <property type="term" value="F:ATP hydrolysis activity"/>
    <property type="evidence" value="ECO:0007669"/>
    <property type="project" value="InterPro"/>
</dbReference>
<comment type="similarity">
    <text evidence="2">Belongs to the ABC transporter superfamily. ABCG family. PDR (TC 3.A.1.205) subfamily.</text>
</comment>
<feature type="transmembrane region" description="Helical" evidence="10">
    <location>
        <begin position="653"/>
        <end position="675"/>
    </location>
</feature>
<evidence type="ECO:0000256" key="2">
    <source>
        <dbReference type="ARBA" id="ARBA00006012"/>
    </source>
</evidence>
<feature type="transmembrane region" description="Helical" evidence="10">
    <location>
        <begin position="682"/>
        <end position="703"/>
    </location>
</feature>
<dbReference type="FunFam" id="3.40.50.300:FF:000179">
    <property type="entry name" value="ABC transporter G family member 34"/>
    <property type="match status" value="1"/>
</dbReference>
<evidence type="ECO:0000256" key="1">
    <source>
        <dbReference type="ARBA" id="ARBA00004141"/>
    </source>
</evidence>
<comment type="caution">
    <text evidence="12">The sequence shown here is derived from an EMBL/GenBank/DDBJ whole genome shotgun (WGS) entry which is preliminary data.</text>
</comment>
<evidence type="ECO:0000256" key="7">
    <source>
        <dbReference type="ARBA" id="ARBA00022840"/>
    </source>
</evidence>
<dbReference type="InterPro" id="IPR013581">
    <property type="entry name" value="PDR_assoc"/>
</dbReference>
<keyword evidence="6" id="KW-0547">Nucleotide-binding</keyword>
<sequence length="1430" mass="161416">MAQMVGRDDIESLRIELEEMGSSFRSSVQSRNSSFRGTSALSAAKDDPDAQYAVQWAAIERLPTFERLKSSLFDKDDDENELDGEGKQVVDVTKLGAMEKHLFIDKLIKHIENDNLRLLRKIRNRIDKVGVKLPTVEVRYKNLCVEAVCEVVHGKPLPTLWNSVKSSLSLFTKLPGSKTREAKISIINDFCGTIKPGRLTLLLGPPGCGKTSFLKALSGNLEKSLKISGEVTYNGHKLEEFVPQKTSAYISQFDLHIPEMTVREILDFSARCQGIGSRADIMLEVSKREKEAGIIPHPDIDTYMKAISVQGLKRTLQTDYILKILGLDICADTLVGDAMRRGISGGQKKRLTTAEMIIGPTKALLMDEITNGLDSSTAFQIVACLQQLVHITDATLLVSLLQPAPETFELFDDLILMSEGKVVYHGPRDHVLDFFEDCGFKCPERKGVADFIQEVISKKDQAQYWNRTEPHNYVSVDMLSKKFKASSFGKKLDEDHFKPFDKFQDDNNALSFSVYSLSKWELFRACSSREILLMKRNSFIYVFKTVQLIIIAFITMTVFLRTRMDIDVLHANYYMGSLFFALTILLVDGIPEMSMTIQRLEVFYKQRDLYFYPAWAYAVPATLLKVPVSFVEALVWTSLTYYVIGYSPEFHRFIFQFFLLFAVHLTSISMFRFLASFFQTMVATMTAGSFAILFLLLFSGFIIKKPSMPGWLGWGFWASPLTYGEIGLSVNEFHSSRWQTMLSTNITVGRETLESRGLNFDGYFYWISLGALFGFTIIFNIGYTLSLSFLKSPGSSRGIISHEKLSLNAAHLEDKSRIHSPKTTGRMVLPFTPLSLVFQDVQYYVIPMETNQKKLQLLSDVTGAFRPGVLTALMGVSGAGKTTLLDVLAGRKTSGCIEGDIKIGGYPKVQETFARILGYCEQNDVNSPQITVEESLMFSAWLRLASQIDSKTKAEFVNEVLETIELDGIKDALVGIPGVSGLSTEQRKRLTIAVELVSNPSIIFMDEPTTGLDARAAAIVMRAVKNVADTGRTIVCTIHQPNIEIFEAFDELILLKTGGHIIYSGPVGQHSNKVIEYFQRIPGVQKIKNNYNPATWMLDITSTSAEAELGVDFSQIYKESSLYEANIELARQFSTPPPGSSDLHFATRFSQNGWMQFKSCLWKQHLSYWRSPAYNLMRIMHTLVSSLIFGTLFWNQGKKITDQQSLFNILGSMYAGVIFLGINNCATVLQYVATERTVMYREKFVGMYSPWAFSLAQVAVEVPYIFIQAVLFLIITYPMIGYYASAYKVFWYLYAVFCSLLYYNYMGMMLVSLTPNFMVAAILSSVFYTLYNLFSGFLIPKPQIPKWWIWLYYLTPSSWSLHGLLTSQYGDINKEIIIFGQPKTVSAFLKDYFGFHHDQLAMVALVLIAFPIAFASIFAYGIGRLNFQRR</sequence>
<dbReference type="InterPro" id="IPR027417">
    <property type="entry name" value="P-loop_NTPase"/>
</dbReference>
<dbReference type="InterPro" id="IPR003439">
    <property type="entry name" value="ABC_transporter-like_ATP-bd"/>
</dbReference>
<dbReference type="SUPFAM" id="SSF52540">
    <property type="entry name" value="P-loop containing nucleoside triphosphate hydrolases"/>
    <property type="match status" value="2"/>
</dbReference>
<gene>
    <name evidence="12" type="ORF">M0R45_028629</name>
</gene>
<dbReference type="InterPro" id="IPR034003">
    <property type="entry name" value="ABCG_PDR_2"/>
</dbReference>
<dbReference type="GO" id="GO:0140359">
    <property type="term" value="F:ABC-type transporter activity"/>
    <property type="evidence" value="ECO:0007669"/>
    <property type="project" value="InterPro"/>
</dbReference>
<dbReference type="InterPro" id="IPR043926">
    <property type="entry name" value="ABCG_dom"/>
</dbReference>
<feature type="domain" description="ABC transporter" evidence="11">
    <location>
        <begin position="836"/>
        <end position="1082"/>
    </location>
</feature>
<dbReference type="CDD" id="cd03233">
    <property type="entry name" value="ABCG_PDR_domain1"/>
    <property type="match status" value="1"/>
</dbReference>
<dbReference type="InterPro" id="IPR029481">
    <property type="entry name" value="ABC_trans_N"/>
</dbReference>
<dbReference type="PROSITE" id="PS50893">
    <property type="entry name" value="ABC_TRANSPORTER_2"/>
    <property type="match status" value="2"/>
</dbReference>
<evidence type="ECO:0000256" key="10">
    <source>
        <dbReference type="SAM" id="Phobius"/>
    </source>
</evidence>
<evidence type="ECO:0000313" key="13">
    <source>
        <dbReference type="Proteomes" id="UP001457282"/>
    </source>
</evidence>
<keyword evidence="3" id="KW-0813">Transport</keyword>
<keyword evidence="13" id="KW-1185">Reference proteome</keyword>
<keyword evidence="4 10" id="KW-0812">Transmembrane</keyword>
<feature type="transmembrane region" description="Helical" evidence="10">
    <location>
        <begin position="1289"/>
        <end position="1305"/>
    </location>
</feature>
<evidence type="ECO:0000256" key="6">
    <source>
        <dbReference type="ARBA" id="ARBA00022741"/>
    </source>
</evidence>
<dbReference type="SMART" id="SM00382">
    <property type="entry name" value="AAA"/>
    <property type="match status" value="2"/>
</dbReference>
<dbReference type="Proteomes" id="UP001457282">
    <property type="component" value="Unassembled WGS sequence"/>
</dbReference>
<evidence type="ECO:0000256" key="8">
    <source>
        <dbReference type="ARBA" id="ARBA00022989"/>
    </source>
</evidence>
<dbReference type="Pfam" id="PF14510">
    <property type="entry name" value="ABC_trans_N"/>
    <property type="match status" value="1"/>
</dbReference>
<keyword evidence="7" id="KW-0067">ATP-binding</keyword>
<dbReference type="EMBL" id="JBEDUW010000006">
    <property type="protein sequence ID" value="KAK9920064.1"/>
    <property type="molecule type" value="Genomic_DNA"/>
</dbReference>
<dbReference type="Pfam" id="PF19055">
    <property type="entry name" value="ABC2_membrane_7"/>
    <property type="match status" value="2"/>
</dbReference>
<keyword evidence="8 10" id="KW-1133">Transmembrane helix</keyword>
<dbReference type="CDD" id="cd03232">
    <property type="entry name" value="ABCG_PDR_domain2"/>
    <property type="match status" value="1"/>
</dbReference>
<comment type="subcellular location">
    <subcellularLocation>
        <location evidence="1">Membrane</location>
        <topology evidence="1">Multi-pass membrane protein</topology>
    </subcellularLocation>
</comment>
<dbReference type="GO" id="GO:0005524">
    <property type="term" value="F:ATP binding"/>
    <property type="evidence" value="ECO:0007669"/>
    <property type="project" value="UniProtKB-KW"/>
</dbReference>
<dbReference type="Gene3D" id="3.40.50.300">
    <property type="entry name" value="P-loop containing nucleotide triphosphate hydrolases"/>
    <property type="match status" value="2"/>
</dbReference>
<feature type="transmembrane region" description="Helical" evidence="10">
    <location>
        <begin position="1206"/>
        <end position="1231"/>
    </location>
</feature>
<accession>A0AAW1W5Q9</accession>
<keyword evidence="5" id="KW-0677">Repeat</keyword>
<dbReference type="Pfam" id="PF00005">
    <property type="entry name" value="ABC_tran"/>
    <property type="match status" value="2"/>
</dbReference>
<keyword evidence="9 10" id="KW-0472">Membrane</keyword>
<organism evidence="12 13">
    <name type="scientific">Rubus argutus</name>
    <name type="common">Southern blackberry</name>
    <dbReference type="NCBI Taxonomy" id="59490"/>
    <lineage>
        <taxon>Eukaryota</taxon>
        <taxon>Viridiplantae</taxon>
        <taxon>Streptophyta</taxon>
        <taxon>Embryophyta</taxon>
        <taxon>Tracheophyta</taxon>
        <taxon>Spermatophyta</taxon>
        <taxon>Magnoliopsida</taxon>
        <taxon>eudicotyledons</taxon>
        <taxon>Gunneridae</taxon>
        <taxon>Pentapetalae</taxon>
        <taxon>rosids</taxon>
        <taxon>fabids</taxon>
        <taxon>Rosales</taxon>
        <taxon>Rosaceae</taxon>
        <taxon>Rosoideae</taxon>
        <taxon>Rosoideae incertae sedis</taxon>
        <taxon>Rubus</taxon>
    </lineage>
</organism>
<feature type="transmembrane region" description="Helical" evidence="10">
    <location>
        <begin position="1251"/>
        <end position="1277"/>
    </location>
</feature>
<feature type="transmembrane region" description="Helical" evidence="10">
    <location>
        <begin position="1400"/>
        <end position="1422"/>
    </location>
</feature>
<feature type="transmembrane region" description="Helical" evidence="10">
    <location>
        <begin position="1317"/>
        <end position="1340"/>
    </location>
</feature>
<evidence type="ECO:0000256" key="3">
    <source>
        <dbReference type="ARBA" id="ARBA00022448"/>
    </source>
</evidence>